<dbReference type="RefSeq" id="WP_343338809.1">
    <property type="nucleotide sequence ID" value="NZ_CP154622.1"/>
</dbReference>
<keyword evidence="4" id="KW-0418">Kinase</keyword>
<gene>
    <name evidence="4" type="primary">yveL_2</name>
    <name evidence="4" type="ORF">TPELB_10100</name>
</gene>
<evidence type="ECO:0000256" key="2">
    <source>
        <dbReference type="ARBA" id="ARBA00022840"/>
    </source>
</evidence>
<dbReference type="InterPro" id="IPR005702">
    <property type="entry name" value="Wzc-like_C"/>
</dbReference>
<protein>
    <submittedName>
        <fullName evidence="4">Tyrosine-protein kinase YveL</fullName>
        <ecNumber evidence="4">2.7.10.2</ecNumber>
    </submittedName>
</protein>
<proteinExistence type="predicted"/>
<evidence type="ECO:0000256" key="1">
    <source>
        <dbReference type="ARBA" id="ARBA00022741"/>
    </source>
</evidence>
<sequence length="245" mass="27516">MIKVTELDQKSPIAEAYRTVRTNISFADIDNELKTLLFTSTKQNEGKSTTVAYVSQAFAKLENTRVLIVDLDLRNPTIHKLYGIGNTYGLMDYLKNGRDLDKCITKIEESIHILTPGTIPPNPTEVLSSKKLGEFIKGIKDKYDYVFVDAPPVGVVSDGVIISKYTDGVMYVVGANETDISNAKEVIENMKKSEVNIIGAILNKYDVGQDRYGYYSYYYNQDEVGSGRAARNKKKKKLKLFGRKK</sequence>
<dbReference type="Proteomes" id="UP001477947">
    <property type="component" value="Chromosome"/>
</dbReference>
<dbReference type="InterPro" id="IPR002586">
    <property type="entry name" value="CobQ/CobB/MinD/ParA_Nub-bd_dom"/>
</dbReference>
<dbReference type="SUPFAM" id="SSF52540">
    <property type="entry name" value="P-loop containing nucleoside triphosphate hydrolases"/>
    <property type="match status" value="1"/>
</dbReference>
<keyword evidence="1" id="KW-0547">Nucleotide-binding</keyword>
<dbReference type="PANTHER" id="PTHR32309:SF13">
    <property type="entry name" value="FERRIC ENTEROBACTIN TRANSPORT PROTEIN FEPE"/>
    <property type="match status" value="1"/>
</dbReference>
<dbReference type="Pfam" id="PF01656">
    <property type="entry name" value="CbiA"/>
    <property type="match status" value="1"/>
</dbReference>
<dbReference type="EMBL" id="CP154622">
    <property type="protein sequence ID" value="XAM40700.1"/>
    <property type="molecule type" value="Genomic_DNA"/>
</dbReference>
<dbReference type="Gene3D" id="3.40.50.300">
    <property type="entry name" value="P-loop containing nucleotide triphosphate hydrolases"/>
    <property type="match status" value="1"/>
</dbReference>
<evidence type="ECO:0000259" key="3">
    <source>
        <dbReference type="Pfam" id="PF01656"/>
    </source>
</evidence>
<keyword evidence="5" id="KW-1185">Reference proteome</keyword>
<name>A0ABZ3FAE7_9FIRM</name>
<dbReference type="GO" id="GO:0004715">
    <property type="term" value="F:non-membrane spanning protein tyrosine kinase activity"/>
    <property type="evidence" value="ECO:0007669"/>
    <property type="project" value="UniProtKB-EC"/>
</dbReference>
<dbReference type="InterPro" id="IPR027417">
    <property type="entry name" value="P-loop_NTPase"/>
</dbReference>
<dbReference type="EC" id="2.7.10.2" evidence="4"/>
<dbReference type="NCBIfam" id="TIGR01007">
    <property type="entry name" value="eps_fam"/>
    <property type="match status" value="1"/>
</dbReference>
<reference evidence="4 5" key="1">
    <citation type="submission" date="2024-04" db="EMBL/GenBank/DDBJ databases">
        <title>Isolation and characterization of novel acetogenic strains of the genera Terrisporobacter and Acetoanaerobium.</title>
        <authorList>
            <person name="Boeer T."/>
            <person name="Schueler M.A."/>
            <person name="Lueschen A."/>
            <person name="Eysell L."/>
            <person name="Droege J."/>
            <person name="Heinemann M."/>
            <person name="Engelhardt L."/>
            <person name="Basen M."/>
            <person name="Daniel R."/>
        </authorList>
    </citation>
    <scope>NUCLEOTIDE SEQUENCE [LARGE SCALE GENOMIC DNA]</scope>
    <source>
        <strain evidence="4 5">ELB</strain>
    </source>
</reference>
<keyword evidence="4" id="KW-0808">Transferase</keyword>
<evidence type="ECO:0000313" key="5">
    <source>
        <dbReference type="Proteomes" id="UP001477947"/>
    </source>
</evidence>
<feature type="domain" description="CobQ/CobB/MinD/ParA nucleotide binding" evidence="3">
    <location>
        <begin position="37"/>
        <end position="208"/>
    </location>
</feature>
<dbReference type="PANTHER" id="PTHR32309">
    <property type="entry name" value="TYROSINE-PROTEIN KINASE"/>
    <property type="match status" value="1"/>
</dbReference>
<dbReference type="CDD" id="cd05387">
    <property type="entry name" value="BY-kinase"/>
    <property type="match status" value="1"/>
</dbReference>
<dbReference type="InterPro" id="IPR050445">
    <property type="entry name" value="Bact_polysacc_biosynth/exp"/>
</dbReference>
<evidence type="ECO:0000313" key="4">
    <source>
        <dbReference type="EMBL" id="XAM40700.1"/>
    </source>
</evidence>
<organism evidence="4 5">
    <name type="scientific">Terrisporobacter petrolearius</name>
    <dbReference type="NCBI Taxonomy" id="1460447"/>
    <lineage>
        <taxon>Bacteria</taxon>
        <taxon>Bacillati</taxon>
        <taxon>Bacillota</taxon>
        <taxon>Clostridia</taxon>
        <taxon>Peptostreptococcales</taxon>
        <taxon>Peptostreptococcaceae</taxon>
        <taxon>Terrisporobacter</taxon>
    </lineage>
</organism>
<keyword evidence="2" id="KW-0067">ATP-binding</keyword>
<accession>A0ABZ3FAE7</accession>